<dbReference type="AlphaFoldDB" id="A0A1H4JS14"/>
<accession>A0A1H4JS14</accession>
<dbReference type="RefSeq" id="WP_074652432.1">
    <property type="nucleotide sequence ID" value="NZ_FNSD01000001.1"/>
</dbReference>
<dbReference type="OrthoDB" id="9803333at2"/>
<evidence type="ECO:0000256" key="1">
    <source>
        <dbReference type="ARBA" id="ARBA00006484"/>
    </source>
</evidence>
<comment type="similarity">
    <text evidence="1">Belongs to the short-chain dehydrogenases/reductases (SDR) family.</text>
</comment>
<gene>
    <name evidence="3" type="ORF">SAMN05443244_0783</name>
</gene>
<evidence type="ECO:0000313" key="4">
    <source>
        <dbReference type="Proteomes" id="UP000182409"/>
    </source>
</evidence>
<reference evidence="3 4" key="1">
    <citation type="submission" date="2016-10" db="EMBL/GenBank/DDBJ databases">
        <authorList>
            <person name="de Groot N.N."/>
        </authorList>
    </citation>
    <scope>NUCLEOTIDE SEQUENCE [LARGE SCALE GENOMIC DNA]</scope>
    <source>
        <strain evidence="3 4">AB35.6</strain>
    </source>
</reference>
<keyword evidence="2" id="KW-0560">Oxidoreductase</keyword>
<dbReference type="PANTHER" id="PTHR42760:SF133">
    <property type="entry name" value="3-OXOACYL-[ACYL-CARRIER-PROTEIN] REDUCTASE"/>
    <property type="match status" value="1"/>
</dbReference>
<protein>
    <submittedName>
        <fullName evidence="3">NAD(P)-dependent dehydrogenase, short-chain alcohol dehydrogenase family</fullName>
    </submittedName>
</protein>
<evidence type="ECO:0000313" key="3">
    <source>
        <dbReference type="EMBL" id="SEB49053.1"/>
    </source>
</evidence>
<dbReference type="Proteomes" id="UP000182409">
    <property type="component" value="Unassembled WGS sequence"/>
</dbReference>
<dbReference type="InterPro" id="IPR002347">
    <property type="entry name" value="SDR_fam"/>
</dbReference>
<dbReference type="GO" id="GO:0048038">
    <property type="term" value="F:quinone binding"/>
    <property type="evidence" value="ECO:0007669"/>
    <property type="project" value="TreeGrafter"/>
</dbReference>
<dbReference type="SUPFAM" id="SSF51735">
    <property type="entry name" value="NAD(P)-binding Rossmann-fold domains"/>
    <property type="match status" value="1"/>
</dbReference>
<dbReference type="GO" id="GO:0006633">
    <property type="term" value="P:fatty acid biosynthetic process"/>
    <property type="evidence" value="ECO:0007669"/>
    <property type="project" value="TreeGrafter"/>
</dbReference>
<dbReference type="InterPro" id="IPR036291">
    <property type="entry name" value="NAD(P)-bd_dom_sf"/>
</dbReference>
<dbReference type="PRINTS" id="PR00080">
    <property type="entry name" value="SDRFAMILY"/>
</dbReference>
<proteinExistence type="inferred from homology"/>
<dbReference type="GO" id="GO:0016616">
    <property type="term" value="F:oxidoreductase activity, acting on the CH-OH group of donors, NAD or NADP as acceptor"/>
    <property type="evidence" value="ECO:0007669"/>
    <property type="project" value="TreeGrafter"/>
</dbReference>
<dbReference type="FunFam" id="3.40.50.720:FF:000084">
    <property type="entry name" value="Short-chain dehydrogenase reductase"/>
    <property type="match status" value="1"/>
</dbReference>
<dbReference type="Gene3D" id="3.40.50.720">
    <property type="entry name" value="NAD(P)-binding Rossmann-like Domain"/>
    <property type="match status" value="1"/>
</dbReference>
<evidence type="ECO:0000256" key="2">
    <source>
        <dbReference type="ARBA" id="ARBA00023002"/>
    </source>
</evidence>
<dbReference type="NCBIfam" id="NF009386">
    <property type="entry name" value="PRK12745.1"/>
    <property type="match status" value="1"/>
</dbReference>
<dbReference type="PRINTS" id="PR00081">
    <property type="entry name" value="GDHRDH"/>
</dbReference>
<name>A0A1H4JS14_9BACT</name>
<dbReference type="EMBL" id="FNSD01000001">
    <property type="protein sequence ID" value="SEB49053.1"/>
    <property type="molecule type" value="Genomic_DNA"/>
</dbReference>
<organism evidence="3 4">
    <name type="scientific">Terriglobus roseus</name>
    <dbReference type="NCBI Taxonomy" id="392734"/>
    <lineage>
        <taxon>Bacteria</taxon>
        <taxon>Pseudomonadati</taxon>
        <taxon>Acidobacteriota</taxon>
        <taxon>Terriglobia</taxon>
        <taxon>Terriglobales</taxon>
        <taxon>Acidobacteriaceae</taxon>
        <taxon>Terriglobus</taxon>
    </lineage>
</organism>
<sequence>MATSNNNSGKLALVTGGTRGIGLGIAKCLAASGFDVVITGRRDKADVADSLLDVAQSFITPTQRVEYQQADVSSATERHSMLDAIDGAFGGVDVLVNNAGIAPRVRADILEATEESFDDLIGTNLKGPYFLTQAVAKRMISRQEKEREHRSIINVSSVSATVASVNRGDYCISKAGIAMATKLWAARLTQFGIGVYEVQPGVIATDMTAGVKGKYDALIEGELLLDKRWGTPNDVGVAVAMLATGQLPYAPGAVLVLDGGLTLPRL</sequence>
<dbReference type="Pfam" id="PF13561">
    <property type="entry name" value="adh_short_C2"/>
    <property type="match status" value="1"/>
</dbReference>
<dbReference type="PANTHER" id="PTHR42760">
    <property type="entry name" value="SHORT-CHAIN DEHYDROGENASES/REDUCTASES FAMILY MEMBER"/>
    <property type="match status" value="1"/>
</dbReference>